<name>A0AAD4MTT8_9BILA</name>
<dbReference type="AlphaFoldDB" id="A0AAD4MTT8"/>
<feature type="signal peptide" evidence="1">
    <location>
        <begin position="1"/>
        <end position="20"/>
    </location>
</feature>
<sequence length="146" mass="17159">MVLFLFVVLLLESAFAPSWGRKKPEEYLGRTSRYLRSRRNGNVEYEVFDSWYNPNTRQNVHRVLRGFERVRVTRAQWEAMKGIAEKVVENDHAVAARQQYERQQVDYMVGQERENGDARVAEAIATGETRYNNLNQYVQGGYENLH</sequence>
<accession>A0AAD4MTT8</accession>
<dbReference type="EMBL" id="JAKKPZ010000054">
    <property type="protein sequence ID" value="KAI1705650.1"/>
    <property type="molecule type" value="Genomic_DNA"/>
</dbReference>
<protein>
    <submittedName>
        <fullName evidence="2">Uncharacterized protein</fullName>
    </submittedName>
</protein>
<evidence type="ECO:0000313" key="3">
    <source>
        <dbReference type="Proteomes" id="UP001201812"/>
    </source>
</evidence>
<evidence type="ECO:0000313" key="2">
    <source>
        <dbReference type="EMBL" id="KAI1705650.1"/>
    </source>
</evidence>
<reference evidence="2" key="1">
    <citation type="submission" date="2022-01" db="EMBL/GenBank/DDBJ databases">
        <title>Genome Sequence Resource for Two Populations of Ditylenchus destructor, the Migratory Endoparasitic Phytonematode.</title>
        <authorList>
            <person name="Zhang H."/>
            <person name="Lin R."/>
            <person name="Xie B."/>
        </authorList>
    </citation>
    <scope>NUCLEOTIDE SEQUENCE</scope>
    <source>
        <strain evidence="2">BazhouSP</strain>
    </source>
</reference>
<keyword evidence="3" id="KW-1185">Reference proteome</keyword>
<keyword evidence="1" id="KW-0732">Signal</keyword>
<dbReference type="Proteomes" id="UP001201812">
    <property type="component" value="Unassembled WGS sequence"/>
</dbReference>
<feature type="chain" id="PRO_5042027818" evidence="1">
    <location>
        <begin position="21"/>
        <end position="146"/>
    </location>
</feature>
<gene>
    <name evidence="2" type="ORF">DdX_13443</name>
</gene>
<evidence type="ECO:0000256" key="1">
    <source>
        <dbReference type="SAM" id="SignalP"/>
    </source>
</evidence>
<comment type="caution">
    <text evidence="2">The sequence shown here is derived from an EMBL/GenBank/DDBJ whole genome shotgun (WGS) entry which is preliminary data.</text>
</comment>
<organism evidence="2 3">
    <name type="scientific">Ditylenchus destructor</name>
    <dbReference type="NCBI Taxonomy" id="166010"/>
    <lineage>
        <taxon>Eukaryota</taxon>
        <taxon>Metazoa</taxon>
        <taxon>Ecdysozoa</taxon>
        <taxon>Nematoda</taxon>
        <taxon>Chromadorea</taxon>
        <taxon>Rhabditida</taxon>
        <taxon>Tylenchina</taxon>
        <taxon>Tylenchomorpha</taxon>
        <taxon>Sphaerularioidea</taxon>
        <taxon>Anguinidae</taxon>
        <taxon>Anguininae</taxon>
        <taxon>Ditylenchus</taxon>
    </lineage>
</organism>
<proteinExistence type="predicted"/>